<evidence type="ECO:0000256" key="4">
    <source>
        <dbReference type="ARBA" id="ARBA00022723"/>
    </source>
</evidence>
<evidence type="ECO:0000259" key="9">
    <source>
        <dbReference type="Pfam" id="PF01385"/>
    </source>
</evidence>
<evidence type="ECO:0000259" key="10">
    <source>
        <dbReference type="Pfam" id="PF07282"/>
    </source>
</evidence>
<evidence type="ECO:0008006" key="14">
    <source>
        <dbReference type="Google" id="ProtNLM"/>
    </source>
</evidence>
<evidence type="ECO:0000256" key="7">
    <source>
        <dbReference type="ARBA" id="ARBA00023172"/>
    </source>
</evidence>
<dbReference type="AlphaFoldDB" id="A0A9X0W7Y4"/>
<dbReference type="InterPro" id="IPR010095">
    <property type="entry name" value="Cas12f1-like_TNB"/>
</dbReference>
<gene>
    <name evidence="12" type="ORF">CKO42_08390</name>
</gene>
<feature type="domain" description="Cas12f1-like TNB" evidence="10">
    <location>
        <begin position="339"/>
        <end position="405"/>
    </location>
</feature>
<comment type="similarity">
    <text evidence="1">In the C-terminal section; belongs to the transposase 35 family.</text>
</comment>
<dbReference type="InterPro" id="IPR051399">
    <property type="entry name" value="RNA-guided_DNA_endo/Transpos"/>
</dbReference>
<dbReference type="GO" id="GO:0006310">
    <property type="term" value="P:DNA recombination"/>
    <property type="evidence" value="ECO:0007669"/>
    <property type="project" value="UniProtKB-KW"/>
</dbReference>
<comment type="caution">
    <text evidence="12">The sequence shown here is derived from an EMBL/GenBank/DDBJ whole genome shotgun (WGS) entry which is preliminary data.</text>
</comment>
<evidence type="ECO:0000256" key="3">
    <source>
        <dbReference type="ARBA" id="ARBA00022578"/>
    </source>
</evidence>
<feature type="region of interest" description="Disordered" evidence="8">
    <location>
        <begin position="457"/>
        <end position="479"/>
    </location>
</feature>
<comment type="similarity">
    <text evidence="2">In the N-terminal section; belongs to the transposase 2 family.</text>
</comment>
<keyword evidence="6" id="KW-0238">DNA-binding</keyword>
<accession>A0A9X0W7Y4</accession>
<dbReference type="InterPro" id="IPR021027">
    <property type="entry name" value="Transposase_put_HTH"/>
</dbReference>
<dbReference type="NCBIfam" id="NF040570">
    <property type="entry name" value="guided_TnpB"/>
    <property type="match status" value="1"/>
</dbReference>
<dbReference type="Pfam" id="PF01385">
    <property type="entry name" value="OrfB_IS605"/>
    <property type="match status" value="1"/>
</dbReference>
<organism evidence="12 13">
    <name type="scientific">Lamprobacter modestohalophilus</name>
    <dbReference type="NCBI Taxonomy" id="1064514"/>
    <lineage>
        <taxon>Bacteria</taxon>
        <taxon>Pseudomonadati</taxon>
        <taxon>Pseudomonadota</taxon>
        <taxon>Gammaproteobacteria</taxon>
        <taxon>Chromatiales</taxon>
        <taxon>Chromatiaceae</taxon>
        <taxon>Lamprobacter</taxon>
    </lineage>
</organism>
<feature type="domain" description="Probable transposase IS891/IS1136/IS1341" evidence="9">
    <location>
        <begin position="200"/>
        <end position="306"/>
    </location>
</feature>
<proteinExistence type="inferred from homology"/>
<keyword evidence="7" id="KW-0233">DNA recombination</keyword>
<dbReference type="Pfam" id="PF07282">
    <property type="entry name" value="Cas12f1-like_TNB"/>
    <property type="match status" value="1"/>
</dbReference>
<evidence type="ECO:0000256" key="1">
    <source>
        <dbReference type="ARBA" id="ARBA00008761"/>
    </source>
</evidence>
<reference evidence="12 13" key="1">
    <citation type="journal article" date="2020" name="Microorganisms">
        <title>Osmotic Adaptation and Compatible Solute Biosynthesis of Phototrophic Bacteria as Revealed from Genome Analyses.</title>
        <authorList>
            <person name="Imhoff J.F."/>
            <person name="Rahn T."/>
            <person name="Kunzel S."/>
            <person name="Keller A."/>
            <person name="Neulinger S.C."/>
        </authorList>
    </citation>
    <scope>NUCLEOTIDE SEQUENCE [LARGE SCALE GENOMIC DNA]</scope>
    <source>
        <strain evidence="12 13">DSM 25653</strain>
    </source>
</reference>
<evidence type="ECO:0000259" key="11">
    <source>
        <dbReference type="Pfam" id="PF12323"/>
    </source>
</evidence>
<dbReference type="InterPro" id="IPR001959">
    <property type="entry name" value="Transposase"/>
</dbReference>
<evidence type="ECO:0000256" key="5">
    <source>
        <dbReference type="ARBA" id="ARBA00022833"/>
    </source>
</evidence>
<dbReference type="RefSeq" id="WP_200242186.1">
    <property type="nucleotide sequence ID" value="NZ_NRRY01000010.1"/>
</dbReference>
<evidence type="ECO:0000313" key="13">
    <source>
        <dbReference type="Proteomes" id="UP001138768"/>
    </source>
</evidence>
<keyword evidence="13" id="KW-1185">Reference proteome</keyword>
<evidence type="ECO:0000256" key="2">
    <source>
        <dbReference type="ARBA" id="ARBA00011044"/>
    </source>
</evidence>
<dbReference type="GO" id="GO:0032196">
    <property type="term" value="P:transposition"/>
    <property type="evidence" value="ECO:0007669"/>
    <property type="project" value="UniProtKB-KW"/>
</dbReference>
<keyword evidence="3" id="KW-0815">Transposition</keyword>
<dbReference type="GO" id="GO:0046872">
    <property type="term" value="F:metal ion binding"/>
    <property type="evidence" value="ECO:0007669"/>
    <property type="project" value="UniProtKB-KW"/>
</dbReference>
<evidence type="ECO:0000313" key="12">
    <source>
        <dbReference type="EMBL" id="MBK1618454.1"/>
    </source>
</evidence>
<dbReference type="Proteomes" id="UP001138768">
    <property type="component" value="Unassembled WGS sequence"/>
</dbReference>
<evidence type="ECO:0000256" key="8">
    <source>
        <dbReference type="SAM" id="MobiDB-lite"/>
    </source>
</evidence>
<dbReference type="GO" id="GO:0003677">
    <property type="term" value="F:DNA binding"/>
    <property type="evidence" value="ECO:0007669"/>
    <property type="project" value="UniProtKB-KW"/>
</dbReference>
<keyword evidence="4" id="KW-0479">Metal-binding</keyword>
<dbReference type="PANTHER" id="PTHR30405">
    <property type="entry name" value="TRANSPOSASE"/>
    <property type="match status" value="1"/>
</dbReference>
<dbReference type="PANTHER" id="PTHR30405:SF11">
    <property type="entry name" value="RNA-GUIDED DNA ENDONUCLEASE RV2885C-RELATED"/>
    <property type="match status" value="1"/>
</dbReference>
<dbReference type="EMBL" id="NRRY01000010">
    <property type="protein sequence ID" value="MBK1618454.1"/>
    <property type="molecule type" value="Genomic_DNA"/>
</dbReference>
<dbReference type="Pfam" id="PF12323">
    <property type="entry name" value="HTH_OrfB_IS605"/>
    <property type="match status" value="1"/>
</dbReference>
<name>A0A9X0W7Y4_9GAMM</name>
<protein>
    <recommendedName>
        <fullName evidence="14">Transposase</fullName>
    </recommendedName>
</protein>
<sequence length="479" mass="53969">MDGFRFRCYPTEAQAQTLRQWIGCQRFIYNAKVGEDRYFRRFAKSALQLTGTPIPIDQCYAQFKTEQTPFLAEVPGVILRNGAVRWKQAYGRYFAGLGGRPTIKTRHGRQSVWITRELFELEPIEDAPRAYRLRIGTRKFPVGELAFTAHRDFEPPASLHISLEAGRWHVSFSNETATEILSEKAIAERLQQLPIEQLEAATLGLDRGVATPVMTSDGQRIVASPVQQQRLAQKERRRKRWQRKLARRCKGGKNRAKAREQVARTYRYASDVRRDLAHKAARILVDEPRHQVYALEALQVQQMTKRAKAKPDPERPGHYLPNNAKAKSGLNKSILASGWGQFKTILRNKAARAGKLVVEVPAAYSSQECARCGHIHPDNRPSQARFVCQACGHQAHADINAAQVIAARGARWVADGHVVAKPKKRCALRRTTVGPGEAEPAGFTPRTPVENAIRRCRGNTSAHRSMKQEPPATSQRLSR</sequence>
<keyword evidence="5" id="KW-0862">Zinc</keyword>
<evidence type="ECO:0000256" key="6">
    <source>
        <dbReference type="ARBA" id="ARBA00023125"/>
    </source>
</evidence>
<feature type="domain" description="Transposase putative helix-turn-helix" evidence="11">
    <location>
        <begin position="3"/>
        <end position="30"/>
    </location>
</feature>